<feature type="transmembrane region" description="Helical" evidence="2">
    <location>
        <begin position="282"/>
        <end position="302"/>
    </location>
</feature>
<keyword evidence="3" id="KW-0732">Signal</keyword>
<dbReference type="RefSeq" id="WP_005159545.1">
    <property type="nucleotide sequence ID" value="NZ_ANMG01000039.1"/>
</dbReference>
<sequence length="311" mass="33098">MKRLFGVVAAIFLIAATAPSAHAVDQSKGYPGFCKDATGVTVVVDFQKLGGTTIVRCNPQTTRGTGLDALKGAGFQIAGVQRWGESFICRVENRPSATENIPISGREKYRELCVDTPPAQAYWSYWHASNNCAWDYSQWGIKNRDFIPGGFEGWSFSLNATAQSNPVPRISAVRPGTEGRPCVPREEAKPVTDDPNERQQQRPQTGNGQQDGDGPQATEEVQPGEAPVAGPSSGALPPPKPRPSASARPKAQDPSLNVAFTGGENAEDVNAAIERESGASDWAPWAAGAAVLALCVAGFLVARRRKRAQGA</sequence>
<dbReference type="OrthoDB" id="4401005at2"/>
<protein>
    <submittedName>
        <fullName evidence="5">ABC transporter substrate-binding protein</fullName>
    </submittedName>
</protein>
<feature type="compositionally biased region" description="Basic and acidic residues" evidence="1">
    <location>
        <begin position="183"/>
        <end position="200"/>
    </location>
</feature>
<evidence type="ECO:0000256" key="2">
    <source>
        <dbReference type="SAM" id="Phobius"/>
    </source>
</evidence>
<dbReference type="Proteomes" id="UP000014137">
    <property type="component" value="Unassembled WGS sequence"/>
</dbReference>
<comment type="caution">
    <text evidence="4">The sequence shown here is derived from an EMBL/GenBank/DDBJ whole genome shotgun (WGS) entry which is preliminary data.</text>
</comment>
<dbReference type="EMBL" id="ANMG01000039">
    <property type="protein sequence ID" value="EMD25898.1"/>
    <property type="molecule type" value="Genomic_DNA"/>
</dbReference>
<evidence type="ECO:0000256" key="3">
    <source>
        <dbReference type="SAM" id="SignalP"/>
    </source>
</evidence>
<organism evidence="4 6">
    <name type="scientific">Amycolatopsis azurea DSM 43854</name>
    <dbReference type="NCBI Taxonomy" id="1238180"/>
    <lineage>
        <taxon>Bacteria</taxon>
        <taxon>Bacillati</taxon>
        <taxon>Actinomycetota</taxon>
        <taxon>Actinomycetes</taxon>
        <taxon>Pseudonocardiales</taxon>
        <taxon>Pseudonocardiaceae</taxon>
        <taxon>Amycolatopsis</taxon>
    </lineage>
</organism>
<keyword evidence="7" id="KW-1185">Reference proteome</keyword>
<evidence type="ECO:0000313" key="5">
    <source>
        <dbReference type="EMBL" id="OOC05825.1"/>
    </source>
</evidence>
<name>M2PMZ7_9PSEU</name>
<keyword evidence="2" id="KW-0812">Transmembrane</keyword>
<keyword evidence="2" id="KW-1133">Transmembrane helix</keyword>
<reference evidence="5 7" key="2">
    <citation type="submission" date="2017-02" db="EMBL/GenBank/DDBJ databases">
        <title>Amycolatopsis azurea DSM 43854 draft genome.</title>
        <authorList>
            <person name="Mayilraj S."/>
        </authorList>
    </citation>
    <scope>NUCLEOTIDE SEQUENCE [LARGE SCALE GENOMIC DNA]</scope>
    <source>
        <strain evidence="5 7">DSM 43854</strain>
    </source>
</reference>
<dbReference type="AlphaFoldDB" id="M2PMZ7"/>
<evidence type="ECO:0000313" key="7">
    <source>
        <dbReference type="Proteomes" id="UP000188551"/>
    </source>
</evidence>
<dbReference type="Proteomes" id="UP000188551">
    <property type="component" value="Unassembled WGS sequence"/>
</dbReference>
<reference evidence="4 6" key="1">
    <citation type="submission" date="2012-10" db="EMBL/GenBank/DDBJ databases">
        <title>Genome assembly of Amycolatopsis azurea DSM 43854.</title>
        <authorList>
            <person name="Khatri I."/>
            <person name="Kaur I."/>
            <person name="Subramanian S."/>
            <person name="Mayilraj S."/>
        </authorList>
    </citation>
    <scope>NUCLEOTIDE SEQUENCE [LARGE SCALE GENOMIC DNA]</scope>
    <source>
        <strain evidence="4 6">DSM 43854</strain>
    </source>
</reference>
<evidence type="ECO:0000313" key="4">
    <source>
        <dbReference type="EMBL" id="EMD25898.1"/>
    </source>
</evidence>
<feature type="signal peptide" evidence="3">
    <location>
        <begin position="1"/>
        <end position="23"/>
    </location>
</feature>
<proteinExistence type="predicted"/>
<evidence type="ECO:0000313" key="6">
    <source>
        <dbReference type="Proteomes" id="UP000014137"/>
    </source>
</evidence>
<feature type="compositionally biased region" description="Low complexity" evidence="1">
    <location>
        <begin position="201"/>
        <end position="210"/>
    </location>
</feature>
<dbReference type="EMBL" id="MUXN01000011">
    <property type="protein sequence ID" value="OOC05825.1"/>
    <property type="molecule type" value="Genomic_DNA"/>
</dbReference>
<feature type="compositionally biased region" description="Low complexity" evidence="1">
    <location>
        <begin position="226"/>
        <end position="235"/>
    </location>
</feature>
<keyword evidence="2" id="KW-0472">Membrane</keyword>
<dbReference type="PATRIC" id="fig|1238180.3.peg.4468"/>
<gene>
    <name evidence="5" type="ORF">B0293_15900</name>
    <name evidence="4" type="ORF">C791_4137</name>
</gene>
<feature type="region of interest" description="Disordered" evidence="1">
    <location>
        <begin position="167"/>
        <end position="263"/>
    </location>
</feature>
<feature type="chain" id="PRO_5004022308" evidence="3">
    <location>
        <begin position="24"/>
        <end position="311"/>
    </location>
</feature>
<evidence type="ECO:0000256" key="1">
    <source>
        <dbReference type="SAM" id="MobiDB-lite"/>
    </source>
</evidence>
<accession>M2PMZ7</accession>